<evidence type="ECO:0000313" key="3">
    <source>
        <dbReference type="Proteomes" id="UP001177744"/>
    </source>
</evidence>
<sequence>MNLKPFIFTLLRAMRKESPALGWAKADVLMLQTLVMANRSTWNLRSQAWVFADLSTKELKAMRSFVLSRKDLSLEPAEQHPSPKNIVFLIEMLLPRKQQVLKFLDHSQRQPA</sequence>
<dbReference type="AlphaFoldDB" id="A0AA40LK81"/>
<proteinExistence type="predicted"/>
<keyword evidence="3" id="KW-1185">Reference proteome</keyword>
<dbReference type="Pfam" id="PF02727">
    <property type="entry name" value="Cu_amine_oxidN2"/>
    <property type="match status" value="1"/>
</dbReference>
<dbReference type="SUPFAM" id="SSF54416">
    <property type="entry name" value="Amine oxidase N-terminal region"/>
    <property type="match status" value="1"/>
</dbReference>
<dbReference type="Gene3D" id="3.10.450.40">
    <property type="match status" value="1"/>
</dbReference>
<comment type="caution">
    <text evidence="2">The sequence shown here is derived from an EMBL/GenBank/DDBJ whole genome shotgun (WGS) entry which is preliminary data.</text>
</comment>
<evidence type="ECO:0000259" key="1">
    <source>
        <dbReference type="Pfam" id="PF02727"/>
    </source>
</evidence>
<accession>A0AA40LK81</accession>
<dbReference type="GO" id="GO:0005507">
    <property type="term" value="F:copper ion binding"/>
    <property type="evidence" value="ECO:0007669"/>
    <property type="project" value="InterPro"/>
</dbReference>
<gene>
    <name evidence="2" type="ORF">QTO34_004836</name>
</gene>
<name>A0AA40LK81_CNENI</name>
<dbReference type="Proteomes" id="UP001177744">
    <property type="component" value="Unassembled WGS sequence"/>
</dbReference>
<evidence type="ECO:0000313" key="2">
    <source>
        <dbReference type="EMBL" id="KAK1335252.1"/>
    </source>
</evidence>
<dbReference type="GO" id="GO:0048038">
    <property type="term" value="F:quinone binding"/>
    <property type="evidence" value="ECO:0007669"/>
    <property type="project" value="InterPro"/>
</dbReference>
<protein>
    <recommendedName>
        <fullName evidence="1">Copper amine oxidase N2-terminal domain-containing protein</fullName>
    </recommendedName>
</protein>
<dbReference type="GO" id="GO:0008131">
    <property type="term" value="F:primary methylamine oxidase activity"/>
    <property type="evidence" value="ECO:0007669"/>
    <property type="project" value="InterPro"/>
</dbReference>
<dbReference type="GO" id="GO:0009308">
    <property type="term" value="P:amine metabolic process"/>
    <property type="evidence" value="ECO:0007669"/>
    <property type="project" value="InterPro"/>
</dbReference>
<dbReference type="EMBL" id="JAULJE010000014">
    <property type="protein sequence ID" value="KAK1335252.1"/>
    <property type="molecule type" value="Genomic_DNA"/>
</dbReference>
<feature type="domain" description="Copper amine oxidase N2-terminal" evidence="1">
    <location>
        <begin position="58"/>
        <end position="111"/>
    </location>
</feature>
<reference evidence="2" key="1">
    <citation type="submission" date="2023-06" db="EMBL/GenBank/DDBJ databases">
        <title>Reference genome for the Northern bat (Eptesicus nilssonii), a most northern bat species.</title>
        <authorList>
            <person name="Laine V.N."/>
            <person name="Pulliainen A.T."/>
            <person name="Lilley T.M."/>
        </authorList>
    </citation>
    <scope>NUCLEOTIDE SEQUENCE</scope>
    <source>
        <strain evidence="2">BLF_Eptnil</strain>
        <tissue evidence="2">Kidney</tissue>
    </source>
</reference>
<dbReference type="InterPro" id="IPR015800">
    <property type="entry name" value="Cu_amine_oxidase_N2"/>
</dbReference>
<dbReference type="InterPro" id="IPR016182">
    <property type="entry name" value="Cu_amine_oxidase_N-reg"/>
</dbReference>
<organism evidence="2 3">
    <name type="scientific">Cnephaeus nilssonii</name>
    <name type="common">Northern bat</name>
    <name type="synonym">Eptesicus nilssonii</name>
    <dbReference type="NCBI Taxonomy" id="3371016"/>
    <lineage>
        <taxon>Eukaryota</taxon>
        <taxon>Metazoa</taxon>
        <taxon>Chordata</taxon>
        <taxon>Craniata</taxon>
        <taxon>Vertebrata</taxon>
        <taxon>Euteleostomi</taxon>
        <taxon>Mammalia</taxon>
        <taxon>Eutheria</taxon>
        <taxon>Laurasiatheria</taxon>
        <taxon>Chiroptera</taxon>
        <taxon>Yangochiroptera</taxon>
        <taxon>Vespertilionidae</taxon>
        <taxon>Cnephaeus</taxon>
    </lineage>
</organism>